<evidence type="ECO:0000313" key="2">
    <source>
        <dbReference type="EMBL" id="OUC77481.1"/>
    </source>
</evidence>
<accession>A0A243Q7I1</accession>
<dbReference type="InterPro" id="IPR046879">
    <property type="entry name" value="KANL3/Tex30_Abhydrolase"/>
</dbReference>
<sequence>MAAVSASTVTTIESDDVAAEVHRPGTRARATFVLAHGAGGNRDAVILRALADELCDRGFVVARIDLPYRRRRPKGPPSPSTSPADRDGIRAACSAFRGESDGPLFVGGHSYGGRQASMAVAEDGPTLADALLLTSYPLHPPGKPDRLRTEHLPSITVPTLVVHGSTDPFGTTDEMSRAVGLIDAPTHIVELEKVGHDLNPTRKPTASLTADAVRDFLMPLFPETEEKPE</sequence>
<dbReference type="Gene3D" id="3.40.50.1820">
    <property type="entry name" value="alpha/beta hydrolase"/>
    <property type="match status" value="1"/>
</dbReference>
<keyword evidence="2" id="KW-0378">Hydrolase</keyword>
<gene>
    <name evidence="2" type="ORF">CA982_16885</name>
</gene>
<proteinExistence type="predicted"/>
<organism evidence="2 3">
    <name type="scientific">Gordonia lacunae</name>
    <dbReference type="NCBI Taxonomy" id="417102"/>
    <lineage>
        <taxon>Bacteria</taxon>
        <taxon>Bacillati</taxon>
        <taxon>Actinomycetota</taxon>
        <taxon>Actinomycetes</taxon>
        <taxon>Mycobacteriales</taxon>
        <taxon>Gordoniaceae</taxon>
        <taxon>Gordonia</taxon>
    </lineage>
</organism>
<dbReference type="Proteomes" id="UP000194632">
    <property type="component" value="Unassembled WGS sequence"/>
</dbReference>
<dbReference type="SUPFAM" id="SSF53474">
    <property type="entry name" value="alpha/beta-Hydrolases"/>
    <property type="match status" value="1"/>
</dbReference>
<dbReference type="PANTHER" id="PTHR13136:SF11">
    <property type="entry name" value="TESTIS-EXPRESSED PROTEIN 30"/>
    <property type="match status" value="1"/>
</dbReference>
<keyword evidence="3" id="KW-1185">Reference proteome</keyword>
<protein>
    <submittedName>
        <fullName evidence="2">Alpha/beta hydrolase</fullName>
    </submittedName>
</protein>
<dbReference type="InterPro" id="IPR026555">
    <property type="entry name" value="NSL3/Tex30"/>
</dbReference>
<evidence type="ECO:0000259" key="1">
    <source>
        <dbReference type="Pfam" id="PF20408"/>
    </source>
</evidence>
<comment type="caution">
    <text evidence="2">The sequence shown here is derived from an EMBL/GenBank/DDBJ whole genome shotgun (WGS) entry which is preliminary data.</text>
</comment>
<dbReference type="Pfam" id="PF20408">
    <property type="entry name" value="Abhydrolase_11"/>
    <property type="match status" value="1"/>
</dbReference>
<dbReference type="InterPro" id="IPR029058">
    <property type="entry name" value="AB_hydrolase_fold"/>
</dbReference>
<feature type="domain" description="KANL3/Tex30 alpha/beta hydrolase-like" evidence="1">
    <location>
        <begin position="29"/>
        <end position="207"/>
    </location>
</feature>
<reference evidence="2 3" key="1">
    <citation type="submission" date="2017-05" db="EMBL/GenBank/DDBJ databases">
        <title>Biotechnological potential of actinobacteria isolated from South African environments.</title>
        <authorList>
            <person name="Le Roes-Hill M."/>
            <person name="Prins A."/>
            <person name="Durrell K.A."/>
        </authorList>
    </citation>
    <scope>NUCLEOTIDE SEQUENCE [LARGE SCALE GENOMIC DNA]</scope>
    <source>
        <strain evidence="2">BS2</strain>
    </source>
</reference>
<dbReference type="PANTHER" id="PTHR13136">
    <property type="entry name" value="TESTIS DEVELOPMENT PROTEIN PRTD"/>
    <property type="match status" value="1"/>
</dbReference>
<evidence type="ECO:0000313" key="3">
    <source>
        <dbReference type="Proteomes" id="UP000194632"/>
    </source>
</evidence>
<dbReference type="EMBL" id="NGFO01000020">
    <property type="protein sequence ID" value="OUC77481.1"/>
    <property type="molecule type" value="Genomic_DNA"/>
</dbReference>
<dbReference type="GO" id="GO:0016787">
    <property type="term" value="F:hydrolase activity"/>
    <property type="evidence" value="ECO:0007669"/>
    <property type="project" value="UniProtKB-KW"/>
</dbReference>
<dbReference type="AlphaFoldDB" id="A0A243Q7I1"/>
<dbReference type="OrthoDB" id="652634at2"/>
<name>A0A243Q7I1_9ACTN</name>
<dbReference type="RefSeq" id="WP_086536439.1">
    <property type="nucleotide sequence ID" value="NZ_JBLKRZ010000003.1"/>
</dbReference>
<dbReference type="STRING" id="417102.CA982_16885"/>